<dbReference type="RefSeq" id="WP_010403012.1">
    <property type="nucleotide sequence ID" value="NZ_JAWXXV010000001.1"/>
</dbReference>
<sequence length="66" mass="6899">MTTLAILRDFISTMPGEEAVISKASLVAIERELTTASVAAVQVHIDSSVNSVIDGLLTPNAVRGFA</sequence>
<comment type="caution">
    <text evidence="1">The sequence shown here is derived from an EMBL/GenBank/DDBJ whole genome shotgun (WGS) entry which is preliminary data.</text>
</comment>
<keyword evidence="2" id="KW-1185">Reference proteome</keyword>
<reference evidence="1 2" key="1">
    <citation type="submission" date="2023-11" db="EMBL/GenBank/DDBJ databases">
        <title>MicrobeMod: A computational toolkit for identifying prokaryotic methylation and restriction-modification with nanopore sequencing.</title>
        <authorList>
            <person name="Crits-Christoph A."/>
            <person name="Kang S.C."/>
            <person name="Lee H."/>
            <person name="Ostrov N."/>
        </authorList>
    </citation>
    <scope>NUCLEOTIDE SEQUENCE [LARGE SCALE GENOMIC DNA]</scope>
    <source>
        <strain evidence="1 2">ATCC 14820</strain>
    </source>
</reference>
<gene>
    <name evidence="1" type="ORF">SIL82_10445</name>
</gene>
<dbReference type="EMBL" id="JAWXXV010000001">
    <property type="protein sequence ID" value="MDX5984682.1"/>
    <property type="molecule type" value="Genomic_DNA"/>
</dbReference>
<evidence type="ECO:0000313" key="2">
    <source>
        <dbReference type="Proteomes" id="UP001279660"/>
    </source>
</evidence>
<evidence type="ECO:0000313" key="1">
    <source>
        <dbReference type="EMBL" id="MDX5984682.1"/>
    </source>
</evidence>
<organism evidence="1 2">
    <name type="scientific">Sphingomonas echinoides</name>
    <dbReference type="NCBI Taxonomy" id="59803"/>
    <lineage>
        <taxon>Bacteria</taxon>
        <taxon>Pseudomonadati</taxon>
        <taxon>Pseudomonadota</taxon>
        <taxon>Alphaproteobacteria</taxon>
        <taxon>Sphingomonadales</taxon>
        <taxon>Sphingomonadaceae</taxon>
        <taxon>Sphingomonas</taxon>
    </lineage>
</organism>
<protein>
    <submittedName>
        <fullName evidence="1">Uncharacterized protein</fullName>
    </submittedName>
</protein>
<proteinExistence type="predicted"/>
<dbReference type="Proteomes" id="UP001279660">
    <property type="component" value="Unassembled WGS sequence"/>
</dbReference>
<accession>A0ABU4PNF3</accession>
<name>A0ABU4PNF3_9SPHN</name>